<accession>A0AA43G5E6</accession>
<dbReference type="AlphaFoldDB" id="A0AA43G5E6"/>
<comment type="caution">
    <text evidence="1">The sequence shown here is derived from an EMBL/GenBank/DDBJ whole genome shotgun (WGS) entry which is preliminary data.</text>
</comment>
<gene>
    <name evidence="1" type="ORF">L8R85_24955</name>
</gene>
<dbReference type="EMBL" id="JAKMYX010000181">
    <property type="protein sequence ID" value="MDH5924255.1"/>
    <property type="molecule type" value="Genomic_DNA"/>
</dbReference>
<evidence type="ECO:0000313" key="2">
    <source>
        <dbReference type="Proteomes" id="UP001159663"/>
    </source>
</evidence>
<sequence length="150" mass="17564">MPGFTPYLSRAEDLLNKARHDYERLIQKPSDSYAAFDFFVTIEHLPDWLARKSMRRENDILKLVSHIANGAKHFTLNKNRHDSLLGVQVKSDEYLDESKISGEHIIFEFQCEDGNFKGLEISAVYLAKLVLEFWEEYFRQQMSKSDSDLE</sequence>
<dbReference type="Proteomes" id="UP001159663">
    <property type="component" value="Unassembled WGS sequence"/>
</dbReference>
<proteinExistence type="predicted"/>
<reference evidence="1" key="1">
    <citation type="submission" date="2022-01" db="EMBL/GenBank/DDBJ databases">
        <title>Vibrio aestuarianus Clade A and Clade B isolates are associated with Pacific oyster (Crassostrea gigas) disease outbreaks across Ireland.</title>
        <authorList>
            <person name="Coyle N."/>
            <person name="O'Toole C."/>
            <person name="Thomas J.C.L."/>
            <person name="Ryder D."/>
            <person name="Cheslett D."/>
            <person name="Feist S."/>
            <person name="Bean T."/>
            <person name="Joseph A."/>
            <person name="Waina A."/>
            <person name="Feil E."/>
            <person name="Verner-Jeffreys D.W."/>
        </authorList>
    </citation>
    <scope>NUCLEOTIDE SEQUENCE</scope>
    <source>
        <strain evidence="1">S/17/14 A</strain>
    </source>
</reference>
<organism evidence="1 2">
    <name type="scientific">Vibrio splendidus</name>
    <dbReference type="NCBI Taxonomy" id="29497"/>
    <lineage>
        <taxon>Bacteria</taxon>
        <taxon>Pseudomonadati</taxon>
        <taxon>Pseudomonadota</taxon>
        <taxon>Gammaproteobacteria</taxon>
        <taxon>Vibrionales</taxon>
        <taxon>Vibrionaceae</taxon>
        <taxon>Vibrio</taxon>
    </lineage>
</organism>
<name>A0AA43G5E6_VIBSP</name>
<protein>
    <submittedName>
        <fullName evidence="1">Uncharacterized protein</fullName>
    </submittedName>
</protein>
<dbReference type="RefSeq" id="WP_132715075.1">
    <property type="nucleotide sequence ID" value="NZ_JAKMYJ010000005.1"/>
</dbReference>
<evidence type="ECO:0000313" key="1">
    <source>
        <dbReference type="EMBL" id="MDH5924255.1"/>
    </source>
</evidence>